<dbReference type="AlphaFoldDB" id="A0A7X5URV6"/>
<dbReference type="GO" id="GO:0046943">
    <property type="term" value="F:carboxylic acid transmembrane transporter activity"/>
    <property type="evidence" value="ECO:0007669"/>
    <property type="project" value="TreeGrafter"/>
</dbReference>
<dbReference type="SUPFAM" id="SSF103473">
    <property type="entry name" value="MFS general substrate transporter"/>
    <property type="match status" value="1"/>
</dbReference>
<accession>A0A7X5URV6</accession>
<protein>
    <submittedName>
        <fullName evidence="7">Putative MFS transporter</fullName>
    </submittedName>
</protein>
<evidence type="ECO:0000313" key="7">
    <source>
        <dbReference type="EMBL" id="NIJ13041.1"/>
    </source>
</evidence>
<keyword evidence="8" id="KW-1185">Reference proteome</keyword>
<evidence type="ECO:0000256" key="3">
    <source>
        <dbReference type="ARBA" id="ARBA00022989"/>
    </source>
</evidence>
<dbReference type="PANTHER" id="PTHR23508:SF10">
    <property type="entry name" value="CARBOXYLIC ACID TRANSPORTER PROTEIN HOMOLOG"/>
    <property type="match status" value="1"/>
</dbReference>
<organism evidence="7 8">
    <name type="scientific">Saccharomonospora amisosensis</name>
    <dbReference type="NCBI Taxonomy" id="1128677"/>
    <lineage>
        <taxon>Bacteria</taxon>
        <taxon>Bacillati</taxon>
        <taxon>Actinomycetota</taxon>
        <taxon>Actinomycetes</taxon>
        <taxon>Pseudonocardiales</taxon>
        <taxon>Pseudonocardiaceae</taxon>
        <taxon>Saccharomonospora</taxon>
    </lineage>
</organism>
<feature type="transmembrane region" description="Helical" evidence="5">
    <location>
        <begin position="355"/>
        <end position="374"/>
    </location>
</feature>
<feature type="transmembrane region" description="Helical" evidence="5">
    <location>
        <begin position="448"/>
        <end position="466"/>
    </location>
</feature>
<reference evidence="7 8" key="1">
    <citation type="submission" date="2020-03" db="EMBL/GenBank/DDBJ databases">
        <title>Sequencing the genomes of 1000 actinobacteria strains.</title>
        <authorList>
            <person name="Klenk H.-P."/>
        </authorList>
    </citation>
    <scope>NUCLEOTIDE SEQUENCE [LARGE SCALE GENOMIC DNA]</scope>
    <source>
        <strain evidence="7 8">DSM 45685</strain>
    </source>
</reference>
<keyword evidence="2 5" id="KW-0812">Transmembrane</keyword>
<feature type="transmembrane region" description="Helical" evidence="5">
    <location>
        <begin position="161"/>
        <end position="180"/>
    </location>
</feature>
<dbReference type="Proteomes" id="UP000545493">
    <property type="component" value="Unassembled WGS sequence"/>
</dbReference>
<feature type="transmembrane region" description="Helical" evidence="5">
    <location>
        <begin position="186"/>
        <end position="207"/>
    </location>
</feature>
<feature type="transmembrane region" description="Helical" evidence="5">
    <location>
        <begin position="219"/>
        <end position="242"/>
    </location>
</feature>
<keyword evidence="4 5" id="KW-0472">Membrane</keyword>
<proteinExistence type="predicted"/>
<dbReference type="InterPro" id="IPR011701">
    <property type="entry name" value="MFS"/>
</dbReference>
<feature type="transmembrane region" description="Helical" evidence="5">
    <location>
        <begin position="425"/>
        <end position="442"/>
    </location>
</feature>
<keyword evidence="3 5" id="KW-1133">Transmembrane helix</keyword>
<dbReference type="Gene3D" id="1.20.1250.20">
    <property type="entry name" value="MFS general substrate transporter like domains"/>
    <property type="match status" value="2"/>
</dbReference>
<feature type="domain" description="Major facilitator superfamily (MFS) profile" evidence="6">
    <location>
        <begin position="93"/>
        <end position="471"/>
    </location>
</feature>
<feature type="transmembrane region" description="Helical" evidence="5">
    <location>
        <begin position="130"/>
        <end position="154"/>
    </location>
</feature>
<evidence type="ECO:0000259" key="6">
    <source>
        <dbReference type="PROSITE" id="PS50850"/>
    </source>
</evidence>
<dbReference type="PROSITE" id="PS50850">
    <property type="entry name" value="MFS"/>
    <property type="match status" value="1"/>
</dbReference>
<feature type="transmembrane region" description="Helical" evidence="5">
    <location>
        <begin position="294"/>
        <end position="313"/>
    </location>
</feature>
<comment type="subcellular location">
    <subcellularLocation>
        <location evidence="1">Cell membrane</location>
        <topology evidence="1">Multi-pass membrane protein</topology>
    </subcellularLocation>
</comment>
<evidence type="ECO:0000313" key="8">
    <source>
        <dbReference type="Proteomes" id="UP000545493"/>
    </source>
</evidence>
<dbReference type="InterPro" id="IPR036259">
    <property type="entry name" value="MFS_trans_sf"/>
</dbReference>
<evidence type="ECO:0000256" key="2">
    <source>
        <dbReference type="ARBA" id="ARBA00022692"/>
    </source>
</evidence>
<evidence type="ECO:0000256" key="4">
    <source>
        <dbReference type="ARBA" id="ARBA00023136"/>
    </source>
</evidence>
<evidence type="ECO:0000256" key="5">
    <source>
        <dbReference type="SAM" id="Phobius"/>
    </source>
</evidence>
<feature type="transmembrane region" description="Helical" evidence="5">
    <location>
        <begin position="380"/>
        <end position="404"/>
    </location>
</feature>
<dbReference type="EMBL" id="JAAOYM010000001">
    <property type="protein sequence ID" value="NIJ13041.1"/>
    <property type="molecule type" value="Genomic_DNA"/>
</dbReference>
<feature type="transmembrane region" description="Helical" evidence="5">
    <location>
        <begin position="97"/>
        <end position="118"/>
    </location>
</feature>
<dbReference type="InterPro" id="IPR020846">
    <property type="entry name" value="MFS_dom"/>
</dbReference>
<dbReference type="Pfam" id="PF07690">
    <property type="entry name" value="MFS_1"/>
    <property type="match status" value="1"/>
</dbReference>
<dbReference type="PANTHER" id="PTHR23508">
    <property type="entry name" value="CARBOXYLIC ACID TRANSPORTER PROTEIN HOMOLOG"/>
    <property type="match status" value="1"/>
</dbReference>
<dbReference type="GO" id="GO:0005886">
    <property type="term" value="C:plasma membrane"/>
    <property type="evidence" value="ECO:0007669"/>
    <property type="project" value="UniProtKB-SubCell"/>
</dbReference>
<sequence>MAARTNLLLLAGAALVLFASVLGFVSAFTMDDMPGMSMPGQASGASRPLSGMPLSHMPEMWVAAAGLVLTIAVVLRARVPREHAASLPGGRKRITVAVIGTAALTIDISKTSTLGFVIPGMRDEYGLEAGSASLLAVAGLAGTATGAFLFGVLADRLGRRAAYLITTLGFTVTSMCGSMPNFAGNLVMCGLMGVAVGGMAPLLITLLTESMGGRTRSSVVVALSVVATAVGYLVAAGSALWLEPVFGWRVLWLIGVPTGIVLVALTPLVPDWIAPAARAERPRPEHARVLTGGLQRMYAVVIGVLTFGLTTWVPTLARSGGLDVGAANLLLTLAAVAMVPCAALIMLLHHRFGPVLLTVGLATVTAVLLLILSGTGAVSAISWVCAAALVSALFSVNTMAALFLPVAAALADGHGRGRTTGTISLYNRLGGLCGPLLLAALVSSVSEVLIAVAALALFCAGAAWVISHRRRAVLAEGS</sequence>
<feature type="transmembrane region" description="Helical" evidence="5">
    <location>
        <begin position="60"/>
        <end position="77"/>
    </location>
</feature>
<feature type="transmembrane region" description="Helical" evidence="5">
    <location>
        <begin position="325"/>
        <end position="348"/>
    </location>
</feature>
<comment type="caution">
    <text evidence="7">The sequence shown here is derived from an EMBL/GenBank/DDBJ whole genome shotgun (WGS) entry which is preliminary data.</text>
</comment>
<gene>
    <name evidence="7" type="ORF">FHU38_003385</name>
</gene>
<dbReference type="RefSeq" id="WP_167172544.1">
    <property type="nucleotide sequence ID" value="NZ_JAAOYM010000001.1"/>
</dbReference>
<name>A0A7X5URV6_9PSEU</name>
<evidence type="ECO:0000256" key="1">
    <source>
        <dbReference type="ARBA" id="ARBA00004651"/>
    </source>
</evidence>
<feature type="transmembrane region" description="Helical" evidence="5">
    <location>
        <begin position="248"/>
        <end position="273"/>
    </location>
</feature>